<evidence type="ECO:0008006" key="3">
    <source>
        <dbReference type="Google" id="ProtNLM"/>
    </source>
</evidence>
<dbReference type="RefSeq" id="WP_188931825.1">
    <property type="nucleotide sequence ID" value="NZ_BMJC01000002.1"/>
</dbReference>
<keyword evidence="2" id="KW-1185">Reference proteome</keyword>
<comment type="caution">
    <text evidence="1">The sequence shown here is derived from an EMBL/GenBank/DDBJ whole genome shotgun (WGS) entry which is preliminary data.</text>
</comment>
<dbReference type="InterPro" id="IPR024422">
    <property type="entry name" value="Protein_unknown_function_OB"/>
</dbReference>
<proteinExistence type="predicted"/>
<sequence length="140" mass="15482">MRKKRTILWIGIPLLLLLIGLAWGWHLYEKPHRSAAGETVDVTIDADTLYHQYQADEHTADQKYLGKVISVTGRLTEIQHTGNSVIWILSTQPGGGGINCQLFPGTKVDPEPKTGEKVTVKGRCTGFLMDVNLADCVPEK</sequence>
<dbReference type="EMBL" id="BMJC01000002">
    <property type="protein sequence ID" value="GGA99964.1"/>
    <property type="molecule type" value="Genomic_DNA"/>
</dbReference>
<reference evidence="1" key="1">
    <citation type="journal article" date="2014" name="Int. J. Syst. Evol. Microbiol.">
        <title>Complete genome sequence of Corynebacterium casei LMG S-19264T (=DSM 44701T), isolated from a smear-ripened cheese.</title>
        <authorList>
            <consortium name="US DOE Joint Genome Institute (JGI-PGF)"/>
            <person name="Walter F."/>
            <person name="Albersmeier A."/>
            <person name="Kalinowski J."/>
            <person name="Ruckert C."/>
        </authorList>
    </citation>
    <scope>NUCLEOTIDE SEQUENCE</scope>
    <source>
        <strain evidence="1">CGMCC 1.15448</strain>
    </source>
</reference>
<name>A0A8J2UCX4_9BACT</name>
<gene>
    <name evidence="1" type="ORF">GCM10011511_24100</name>
</gene>
<protein>
    <recommendedName>
        <fullName evidence="3">tRNA_anti-like</fullName>
    </recommendedName>
</protein>
<dbReference type="Pfam" id="PF12869">
    <property type="entry name" value="tRNA_anti-like"/>
    <property type="match status" value="1"/>
</dbReference>
<reference evidence="1" key="2">
    <citation type="submission" date="2020-09" db="EMBL/GenBank/DDBJ databases">
        <authorList>
            <person name="Sun Q."/>
            <person name="Zhou Y."/>
        </authorList>
    </citation>
    <scope>NUCLEOTIDE SEQUENCE</scope>
    <source>
        <strain evidence="1">CGMCC 1.15448</strain>
    </source>
</reference>
<accession>A0A8J2UCX4</accession>
<evidence type="ECO:0000313" key="1">
    <source>
        <dbReference type="EMBL" id="GGA99964.1"/>
    </source>
</evidence>
<evidence type="ECO:0000313" key="2">
    <source>
        <dbReference type="Proteomes" id="UP000607559"/>
    </source>
</evidence>
<dbReference type="Proteomes" id="UP000607559">
    <property type="component" value="Unassembled WGS sequence"/>
</dbReference>
<dbReference type="AlphaFoldDB" id="A0A8J2UCX4"/>
<organism evidence="1 2">
    <name type="scientific">Puia dinghuensis</name>
    <dbReference type="NCBI Taxonomy" id="1792502"/>
    <lineage>
        <taxon>Bacteria</taxon>
        <taxon>Pseudomonadati</taxon>
        <taxon>Bacteroidota</taxon>
        <taxon>Chitinophagia</taxon>
        <taxon>Chitinophagales</taxon>
        <taxon>Chitinophagaceae</taxon>
        <taxon>Puia</taxon>
    </lineage>
</organism>